<gene>
    <name evidence="1" type="ORF">QE380_001199</name>
</gene>
<protein>
    <submittedName>
        <fullName evidence="1">Uncharacterized protein</fullName>
    </submittedName>
</protein>
<reference evidence="1 2" key="1">
    <citation type="submission" date="2023-07" db="EMBL/GenBank/DDBJ databases">
        <title>Functional and genomic diversity of the sorghum phyllosphere microbiome.</title>
        <authorList>
            <person name="Shade A."/>
        </authorList>
    </citation>
    <scope>NUCLEOTIDE SEQUENCE [LARGE SCALE GENOMIC DNA]</scope>
    <source>
        <strain evidence="1 2">SORGH_AS_0887</strain>
    </source>
</reference>
<dbReference type="Proteomes" id="UP001233360">
    <property type="component" value="Unassembled WGS sequence"/>
</dbReference>
<organism evidence="1 2">
    <name type="scientific">Acinetobacter baylyi</name>
    <dbReference type="NCBI Taxonomy" id="202950"/>
    <lineage>
        <taxon>Bacteria</taxon>
        <taxon>Pseudomonadati</taxon>
        <taxon>Pseudomonadota</taxon>
        <taxon>Gammaproteobacteria</taxon>
        <taxon>Moraxellales</taxon>
        <taxon>Moraxellaceae</taxon>
        <taxon>Acinetobacter</taxon>
    </lineage>
</organism>
<comment type="caution">
    <text evidence="1">The sequence shown here is derived from an EMBL/GenBank/DDBJ whole genome shotgun (WGS) entry which is preliminary data.</text>
</comment>
<evidence type="ECO:0000313" key="2">
    <source>
        <dbReference type="Proteomes" id="UP001233360"/>
    </source>
</evidence>
<sequence>MCFSNLLSYFFIRNPLKKSYPYFYQLIVTNTQSALSILEKMHVEYRFIQDYK</sequence>
<evidence type="ECO:0000313" key="1">
    <source>
        <dbReference type="EMBL" id="MDQ1208276.1"/>
    </source>
</evidence>
<keyword evidence="2" id="KW-1185">Reference proteome</keyword>
<proteinExistence type="predicted"/>
<name>A0ABU0UUQ2_ACIBI</name>
<accession>A0ABU0UUQ2</accession>
<dbReference type="EMBL" id="JAUTBK010000002">
    <property type="protein sequence ID" value="MDQ1208276.1"/>
    <property type="molecule type" value="Genomic_DNA"/>
</dbReference>